<gene>
    <name evidence="2" type="ORF">BDY21DRAFT_106560</name>
</gene>
<evidence type="ECO:0000313" key="3">
    <source>
        <dbReference type="Proteomes" id="UP000799766"/>
    </source>
</evidence>
<name>A0A6A6NRZ5_9PEZI</name>
<evidence type="ECO:0000256" key="1">
    <source>
        <dbReference type="SAM" id="MobiDB-lite"/>
    </source>
</evidence>
<dbReference type="Proteomes" id="UP000799766">
    <property type="component" value="Unassembled WGS sequence"/>
</dbReference>
<dbReference type="AlphaFoldDB" id="A0A6A6NRZ5"/>
<feature type="region of interest" description="Disordered" evidence="1">
    <location>
        <begin position="35"/>
        <end position="54"/>
    </location>
</feature>
<accession>A0A6A6NRZ5</accession>
<organism evidence="2 3">
    <name type="scientific">Lineolata rhizophorae</name>
    <dbReference type="NCBI Taxonomy" id="578093"/>
    <lineage>
        <taxon>Eukaryota</taxon>
        <taxon>Fungi</taxon>
        <taxon>Dikarya</taxon>
        <taxon>Ascomycota</taxon>
        <taxon>Pezizomycotina</taxon>
        <taxon>Dothideomycetes</taxon>
        <taxon>Dothideomycetes incertae sedis</taxon>
        <taxon>Lineolatales</taxon>
        <taxon>Lineolataceae</taxon>
        <taxon>Lineolata</taxon>
    </lineage>
</organism>
<reference evidence="2" key="1">
    <citation type="journal article" date="2020" name="Stud. Mycol.">
        <title>101 Dothideomycetes genomes: a test case for predicting lifestyles and emergence of pathogens.</title>
        <authorList>
            <person name="Haridas S."/>
            <person name="Albert R."/>
            <person name="Binder M."/>
            <person name="Bloem J."/>
            <person name="Labutti K."/>
            <person name="Salamov A."/>
            <person name="Andreopoulos B."/>
            <person name="Baker S."/>
            <person name="Barry K."/>
            <person name="Bills G."/>
            <person name="Bluhm B."/>
            <person name="Cannon C."/>
            <person name="Castanera R."/>
            <person name="Culley D."/>
            <person name="Daum C."/>
            <person name="Ezra D."/>
            <person name="Gonzalez J."/>
            <person name="Henrissat B."/>
            <person name="Kuo A."/>
            <person name="Liang C."/>
            <person name="Lipzen A."/>
            <person name="Lutzoni F."/>
            <person name="Magnuson J."/>
            <person name="Mondo S."/>
            <person name="Nolan M."/>
            <person name="Ohm R."/>
            <person name="Pangilinan J."/>
            <person name="Park H.-J."/>
            <person name="Ramirez L."/>
            <person name="Alfaro M."/>
            <person name="Sun H."/>
            <person name="Tritt A."/>
            <person name="Yoshinaga Y."/>
            <person name="Zwiers L.-H."/>
            <person name="Turgeon B."/>
            <person name="Goodwin S."/>
            <person name="Spatafora J."/>
            <person name="Crous P."/>
            <person name="Grigoriev I."/>
        </authorList>
    </citation>
    <scope>NUCLEOTIDE SEQUENCE</scope>
    <source>
        <strain evidence="2">ATCC 16933</strain>
    </source>
</reference>
<keyword evidence="3" id="KW-1185">Reference proteome</keyword>
<sequence length="169" mass="18900">MENKTNPVLWPERSGETVLPEPVGSPDAHSEIIITQRRQGEGGSQSSPMKPCQQLRPPCARLLDPFTLQDRSPRANAALLLYTAVSRMEISALRVFFSRLPPAKSPPIEDFQKRTKGFQLPALIAHRAMQISLFAWSSRQNPHTKNQVKHFLGMLVFGWEPALGPLLVP</sequence>
<evidence type="ECO:0000313" key="2">
    <source>
        <dbReference type="EMBL" id="KAF2454192.1"/>
    </source>
</evidence>
<proteinExistence type="predicted"/>
<protein>
    <submittedName>
        <fullName evidence="2">Uncharacterized protein</fullName>
    </submittedName>
</protein>
<feature type="region of interest" description="Disordered" evidence="1">
    <location>
        <begin position="1"/>
        <end position="28"/>
    </location>
</feature>
<dbReference type="EMBL" id="MU001692">
    <property type="protein sequence ID" value="KAF2454192.1"/>
    <property type="molecule type" value="Genomic_DNA"/>
</dbReference>